<evidence type="ECO:0000313" key="2">
    <source>
        <dbReference type="Proteomes" id="UP000321301"/>
    </source>
</evidence>
<dbReference type="InterPro" id="IPR041662">
    <property type="entry name" value="SusD-like_2"/>
</dbReference>
<dbReference type="Pfam" id="PF12771">
    <property type="entry name" value="SusD-like_2"/>
    <property type="match status" value="1"/>
</dbReference>
<reference evidence="1 2" key="1">
    <citation type="submission" date="2019-07" db="EMBL/GenBank/DDBJ databases">
        <title>Whole genome shotgun sequence of Cyclobacterium qasimii NBRC 106168.</title>
        <authorList>
            <person name="Hosoyama A."/>
            <person name="Uohara A."/>
            <person name="Ohji S."/>
            <person name="Ichikawa N."/>
        </authorList>
    </citation>
    <scope>NUCLEOTIDE SEQUENCE [LARGE SCALE GENOMIC DNA]</scope>
    <source>
        <strain evidence="1 2">NBRC 106168</strain>
    </source>
</reference>
<accession>A0A512C5U3</accession>
<organism evidence="1 2">
    <name type="scientific">Cyclobacterium qasimii</name>
    <dbReference type="NCBI Taxonomy" id="1350429"/>
    <lineage>
        <taxon>Bacteria</taxon>
        <taxon>Pseudomonadati</taxon>
        <taxon>Bacteroidota</taxon>
        <taxon>Cytophagia</taxon>
        <taxon>Cytophagales</taxon>
        <taxon>Cyclobacteriaceae</taxon>
        <taxon>Cyclobacterium</taxon>
    </lineage>
</organism>
<evidence type="ECO:0000313" key="1">
    <source>
        <dbReference type="EMBL" id="GEO19583.1"/>
    </source>
</evidence>
<dbReference type="PROSITE" id="PS51257">
    <property type="entry name" value="PROKAR_LIPOPROTEIN"/>
    <property type="match status" value="1"/>
</dbReference>
<gene>
    <name evidence="1" type="ORF">CQA01_01170</name>
</gene>
<dbReference type="Gene3D" id="1.25.40.390">
    <property type="match status" value="1"/>
</dbReference>
<dbReference type="Proteomes" id="UP000321301">
    <property type="component" value="Unassembled WGS sequence"/>
</dbReference>
<evidence type="ECO:0008006" key="3">
    <source>
        <dbReference type="Google" id="ProtNLM"/>
    </source>
</evidence>
<sequence length="472" mass="52517">MKYINQIKFTLVVLVAGLLVSCSEDILDEINTNPNASVDVPISLLLPQATISTIHGVAGDGGGEYACFFVEHNTNVHLNPRMPFNVNDNVWNSTFYTLKDLKTIIAKGSVGGNEEGQYQAVGIAKVLYAYTLSVGTDFFGEMPHSQANQGSLNRSPIFDEQETIYAFLQNLLDEAIVDLDRESIGNISRFDLVYGGNAEMWKKAAYALKARFHNRLSNIQPEASAQEVLNALENAFESEDEGMIFDGYLSGNTNDNPWAGWQKSEQTYAISQTFLDLVNSFNDPGFTDPRANRWFTRINGEFVGAPTGASQSDQSHAVYSAPSTVTVLFDEAPQPMITYDEMKFLEAEAKLRLGMQDEAYAAYQEAVEASCRRSGISEDEIDSYLSQGSVFPGASDLTLNHIIGQKNISFWMFQSIEAYNDYRRTGIPEMNDPRGTPLRLPYPPSEVNRNANTPSEINDQTIYELPVWWAKP</sequence>
<protein>
    <recommendedName>
        <fullName evidence="3">SusD/RagB family nutrient-binding outer membrane lipoprotein</fullName>
    </recommendedName>
</protein>
<dbReference type="EMBL" id="BJYV01000001">
    <property type="protein sequence ID" value="GEO19583.1"/>
    <property type="molecule type" value="Genomic_DNA"/>
</dbReference>
<dbReference type="SUPFAM" id="SSF48452">
    <property type="entry name" value="TPR-like"/>
    <property type="match status" value="1"/>
</dbReference>
<dbReference type="RefSeq" id="WP_040417870.1">
    <property type="nucleotide sequence ID" value="NZ_BJYV01000001.1"/>
</dbReference>
<dbReference type="AlphaFoldDB" id="A0A512C5U3"/>
<proteinExistence type="predicted"/>
<name>A0A512C5U3_9BACT</name>
<dbReference type="InterPro" id="IPR011990">
    <property type="entry name" value="TPR-like_helical_dom_sf"/>
</dbReference>
<comment type="caution">
    <text evidence="1">The sequence shown here is derived from an EMBL/GenBank/DDBJ whole genome shotgun (WGS) entry which is preliminary data.</text>
</comment>
<keyword evidence="2" id="KW-1185">Reference proteome</keyword>